<evidence type="ECO:0000256" key="3">
    <source>
        <dbReference type="ARBA" id="ARBA00023014"/>
    </source>
</evidence>
<dbReference type="GO" id="GO:0051536">
    <property type="term" value="F:iron-sulfur cluster binding"/>
    <property type="evidence" value="ECO:0007669"/>
    <property type="project" value="UniProtKB-KW"/>
</dbReference>
<dbReference type="PANTHER" id="PTHR43063:SF1">
    <property type="entry name" value="4FE-4S CLUSTER CONTAINING PARA FAMILY ATPASE PROTEIN"/>
    <property type="match status" value="1"/>
</dbReference>
<sequence>MIISIASGKGGTGKTTVAVNLAALAAEIYGGEKRGVFYADCDVEEPDGHLFLKPDIEDSTKAHTLIPKVDPDKCTLCGKCAEACRFNALLVTRKNVIVFDELCHGCGTCKIVCGDDAVSEREREIGVIDEGKAGAGGSGRINYVAGVLNVGEHMSPPLIKIVRERIESAAKGDDIVFIDASPGTSCPVIEAVRDTDYVVLVTEPTPFGLNDLKLAVGMVETLGLPFGIVINRYQDDERGRELLEYMEDKKLTVLAEIPLRRSIAEIISRGGLLIDEDMEMKNLFRELLNRVILYRGDQYDEI</sequence>
<evidence type="ECO:0000256" key="1">
    <source>
        <dbReference type="ARBA" id="ARBA00022723"/>
    </source>
</evidence>
<dbReference type="GO" id="GO:0046872">
    <property type="term" value="F:metal ion binding"/>
    <property type="evidence" value="ECO:0007669"/>
    <property type="project" value="UniProtKB-KW"/>
</dbReference>
<feature type="domain" description="4Fe-4S ferredoxin-type" evidence="4">
    <location>
        <begin position="95"/>
        <end position="123"/>
    </location>
</feature>
<dbReference type="InterPro" id="IPR017896">
    <property type="entry name" value="4Fe4S_Fe-S-bd"/>
</dbReference>
<dbReference type="PANTHER" id="PTHR43063">
    <property type="entry name" value="4FE-4S CLUSTER CONTAINING PARA FAMILY ATPASE PROTEIN"/>
    <property type="match status" value="1"/>
</dbReference>
<dbReference type="Gene3D" id="3.30.70.20">
    <property type="match status" value="1"/>
</dbReference>
<keyword evidence="5" id="KW-0067">ATP-binding</keyword>
<keyword evidence="1" id="KW-0479">Metal-binding</keyword>
<feature type="domain" description="4Fe-4S ferredoxin-type" evidence="4">
    <location>
        <begin position="65"/>
        <end position="94"/>
    </location>
</feature>
<dbReference type="InterPro" id="IPR027417">
    <property type="entry name" value="P-loop_NTPase"/>
</dbReference>
<evidence type="ECO:0000313" key="6">
    <source>
        <dbReference type="Proteomes" id="UP000809273"/>
    </source>
</evidence>
<dbReference type="Proteomes" id="UP000809273">
    <property type="component" value="Unassembled WGS sequence"/>
</dbReference>
<dbReference type="PROSITE" id="PS51379">
    <property type="entry name" value="4FE4S_FER_2"/>
    <property type="match status" value="2"/>
</dbReference>
<keyword evidence="3" id="KW-0411">Iron-sulfur</keyword>
<proteinExistence type="predicted"/>
<evidence type="ECO:0000256" key="2">
    <source>
        <dbReference type="ARBA" id="ARBA00023004"/>
    </source>
</evidence>
<dbReference type="Gene3D" id="3.40.50.300">
    <property type="entry name" value="P-loop containing nucleotide triphosphate hydrolases"/>
    <property type="match status" value="1"/>
</dbReference>
<dbReference type="Pfam" id="PF00037">
    <property type="entry name" value="Fer4"/>
    <property type="match status" value="1"/>
</dbReference>
<dbReference type="SUPFAM" id="SSF52540">
    <property type="entry name" value="P-loop containing nucleoside triphosphate hydrolases"/>
    <property type="match status" value="1"/>
</dbReference>
<protein>
    <submittedName>
        <fullName evidence="5">ATP-binding protein</fullName>
    </submittedName>
</protein>
<keyword evidence="2" id="KW-0408">Iron</keyword>
<dbReference type="EMBL" id="JAFGIX010000047">
    <property type="protein sequence ID" value="MBN1573392.1"/>
    <property type="molecule type" value="Genomic_DNA"/>
</dbReference>
<comment type="caution">
    <text evidence="5">The sequence shown here is derived from an EMBL/GenBank/DDBJ whole genome shotgun (WGS) entry which is preliminary data.</text>
</comment>
<dbReference type="SUPFAM" id="SSF46548">
    <property type="entry name" value="alpha-helical ferredoxin"/>
    <property type="match status" value="1"/>
</dbReference>
<dbReference type="GO" id="GO:0005524">
    <property type="term" value="F:ATP binding"/>
    <property type="evidence" value="ECO:0007669"/>
    <property type="project" value="UniProtKB-KW"/>
</dbReference>
<reference evidence="5" key="1">
    <citation type="journal article" date="2021" name="Environ. Microbiol.">
        <title>Genomic characterization of three novel Desulfobacterota classes expand the metabolic and phylogenetic diversity of the phylum.</title>
        <authorList>
            <person name="Murphy C.L."/>
            <person name="Biggerstaff J."/>
            <person name="Eichhorn A."/>
            <person name="Ewing E."/>
            <person name="Shahan R."/>
            <person name="Soriano D."/>
            <person name="Stewart S."/>
            <person name="VanMol K."/>
            <person name="Walker R."/>
            <person name="Walters P."/>
            <person name="Elshahed M.S."/>
            <person name="Youssef N.H."/>
        </authorList>
    </citation>
    <scope>NUCLEOTIDE SEQUENCE</scope>
    <source>
        <strain evidence="5">Zod_Metabat.24</strain>
    </source>
</reference>
<evidence type="ECO:0000313" key="5">
    <source>
        <dbReference type="EMBL" id="MBN1573392.1"/>
    </source>
</evidence>
<dbReference type="InterPro" id="IPR017900">
    <property type="entry name" value="4Fe4S_Fe_S_CS"/>
</dbReference>
<gene>
    <name evidence="5" type="ORF">JW984_09385</name>
</gene>
<reference evidence="5" key="2">
    <citation type="submission" date="2021-01" db="EMBL/GenBank/DDBJ databases">
        <authorList>
            <person name="Hahn C.R."/>
            <person name="Youssef N.H."/>
            <person name="Elshahed M."/>
        </authorList>
    </citation>
    <scope>NUCLEOTIDE SEQUENCE</scope>
    <source>
        <strain evidence="5">Zod_Metabat.24</strain>
    </source>
</reference>
<dbReference type="Pfam" id="PF01656">
    <property type="entry name" value="CbiA"/>
    <property type="match status" value="1"/>
</dbReference>
<dbReference type="PROSITE" id="PS00198">
    <property type="entry name" value="4FE4S_FER_1"/>
    <property type="match status" value="1"/>
</dbReference>
<organism evidence="5 6">
    <name type="scientific">Candidatus Zymogenus saltonus</name>
    <dbReference type="NCBI Taxonomy" id="2844893"/>
    <lineage>
        <taxon>Bacteria</taxon>
        <taxon>Deltaproteobacteria</taxon>
        <taxon>Candidatus Zymogenia</taxon>
        <taxon>Candidatus Zymogeniales</taxon>
        <taxon>Candidatus Zymogenaceae</taxon>
        <taxon>Candidatus Zymogenus</taxon>
    </lineage>
</organism>
<keyword evidence="5" id="KW-0547">Nucleotide-binding</keyword>
<dbReference type="AlphaFoldDB" id="A0A9D8PPT1"/>
<dbReference type="InterPro" id="IPR002586">
    <property type="entry name" value="CobQ/CobB/MinD/ParA_Nub-bd_dom"/>
</dbReference>
<name>A0A9D8PPT1_9DELT</name>
<evidence type="ECO:0000259" key="4">
    <source>
        <dbReference type="PROSITE" id="PS51379"/>
    </source>
</evidence>
<accession>A0A9D8PPT1</accession>